<reference evidence="3 4" key="1">
    <citation type="journal article" date="2023" name="Microb. Genom.">
        <title>Mesoterricola silvestris gen. nov., sp. nov., Mesoterricola sediminis sp. nov., Geothrix oryzae sp. nov., Geothrix edaphica sp. nov., Geothrix rubra sp. nov., and Geothrix limicola sp. nov., six novel members of Acidobacteriota isolated from soils.</title>
        <authorList>
            <person name="Weisberg A.J."/>
            <person name="Pearce E."/>
            <person name="Kramer C.G."/>
            <person name="Chang J.H."/>
            <person name="Clarke C.R."/>
        </authorList>
    </citation>
    <scope>NUCLEOTIDE SEQUENCE [LARGE SCALE GENOMIC DNA]</scope>
    <source>
        <strain evidence="3 4">ID09-01A</strain>
    </source>
</reference>
<dbReference type="Proteomes" id="UP001271274">
    <property type="component" value="Unassembled WGS sequence"/>
</dbReference>
<evidence type="ECO:0000313" key="3">
    <source>
        <dbReference type="EMBL" id="MDX3707085.1"/>
    </source>
</evidence>
<feature type="domain" description="NAD-dependent epimerase/dehydratase" evidence="2">
    <location>
        <begin position="4"/>
        <end position="243"/>
    </location>
</feature>
<dbReference type="EMBL" id="JARAYU010000041">
    <property type="protein sequence ID" value="MDX3707085.1"/>
    <property type="molecule type" value="Genomic_DNA"/>
</dbReference>
<sequence length="340" mass="37710">MRLLLTGASGFVGSTVLAHVLAETDWHVVCPVSYRHHGDGARINAVLDERPGDRGRVDVIAHDLALPITPLLAEQIGPVDYVWNIASESHVDRSLTGPVPFVRNNVELQLNMLEYARLAKPRIFMQMSTDEVFGPAPEGYRHHEWDSIRPSNPYAASKAAQEAIAYSYWRALGVPLITTNTMNLLAPSPQASEKFIPKIARAIFGGEKLTVHASPDGVSGSRCWVDARDFAAAWLWLTRHFDGDERLTYYPTMPTGPLRYNIVGEEAANLDVALRMAAAAGRELNYELVDYHSQRPGHDHRYALDGAKLAELGWPGPRPLDETLTDIVKWYADNPAWLAA</sequence>
<accession>A0ABU4NWW5</accession>
<gene>
    <name evidence="3" type="ORF">PV662_46950</name>
</gene>
<dbReference type="EC" id="4.2.1.47" evidence="3"/>
<organism evidence="3 4">
    <name type="scientific">Streptomyces europaeiscabiei</name>
    <dbReference type="NCBI Taxonomy" id="146819"/>
    <lineage>
        <taxon>Bacteria</taxon>
        <taxon>Bacillati</taxon>
        <taxon>Actinomycetota</taxon>
        <taxon>Actinomycetes</taxon>
        <taxon>Kitasatosporales</taxon>
        <taxon>Streptomycetaceae</taxon>
        <taxon>Streptomyces</taxon>
    </lineage>
</organism>
<name>A0ABU4NWW5_9ACTN</name>
<evidence type="ECO:0000256" key="1">
    <source>
        <dbReference type="ARBA" id="ARBA00007637"/>
    </source>
</evidence>
<dbReference type="RefSeq" id="WP_319063892.1">
    <property type="nucleotide sequence ID" value="NZ_JARAUS010000041.1"/>
</dbReference>
<keyword evidence="4" id="KW-1185">Reference proteome</keyword>
<dbReference type="Gene3D" id="3.40.50.720">
    <property type="entry name" value="NAD(P)-binding Rossmann-like Domain"/>
    <property type="match status" value="1"/>
</dbReference>
<comment type="similarity">
    <text evidence="1">Belongs to the NAD(P)-dependent epimerase/dehydratase family.</text>
</comment>
<evidence type="ECO:0000313" key="4">
    <source>
        <dbReference type="Proteomes" id="UP001271274"/>
    </source>
</evidence>
<dbReference type="PANTHER" id="PTHR43000">
    <property type="entry name" value="DTDP-D-GLUCOSE 4,6-DEHYDRATASE-RELATED"/>
    <property type="match status" value="1"/>
</dbReference>
<keyword evidence="3" id="KW-0456">Lyase</keyword>
<comment type="caution">
    <text evidence="3">The sequence shown here is derived from an EMBL/GenBank/DDBJ whole genome shotgun (WGS) entry which is preliminary data.</text>
</comment>
<dbReference type="SUPFAM" id="SSF51735">
    <property type="entry name" value="NAD(P)-binding Rossmann-fold domains"/>
    <property type="match status" value="1"/>
</dbReference>
<dbReference type="Gene3D" id="3.90.25.10">
    <property type="entry name" value="UDP-galactose 4-epimerase, domain 1"/>
    <property type="match status" value="1"/>
</dbReference>
<proteinExistence type="inferred from homology"/>
<dbReference type="Pfam" id="PF01370">
    <property type="entry name" value="Epimerase"/>
    <property type="match status" value="1"/>
</dbReference>
<protein>
    <submittedName>
        <fullName evidence="3">GDP-mannose 4,6-dehydratase</fullName>
        <ecNumber evidence="3">4.2.1.47</ecNumber>
    </submittedName>
</protein>
<dbReference type="GO" id="GO:0008446">
    <property type="term" value="F:GDP-mannose 4,6-dehydratase activity"/>
    <property type="evidence" value="ECO:0007669"/>
    <property type="project" value="UniProtKB-EC"/>
</dbReference>
<dbReference type="InterPro" id="IPR001509">
    <property type="entry name" value="Epimerase_deHydtase"/>
</dbReference>
<dbReference type="InterPro" id="IPR036291">
    <property type="entry name" value="NAD(P)-bd_dom_sf"/>
</dbReference>
<evidence type="ECO:0000259" key="2">
    <source>
        <dbReference type="Pfam" id="PF01370"/>
    </source>
</evidence>